<evidence type="ECO:0000256" key="6">
    <source>
        <dbReference type="ARBA" id="ARBA00023136"/>
    </source>
</evidence>
<reference evidence="12" key="1">
    <citation type="submission" date="2021-11" db="EMBL/GenBank/DDBJ databases">
        <title>Vibrio ZSDE26 sp. nov. and Vibrio ZSDZ34 sp. nov., isolated from coastal seawater in Qingdao.</title>
        <authorList>
            <person name="Zhang P."/>
        </authorList>
    </citation>
    <scope>NUCLEOTIDE SEQUENCE</scope>
    <source>
        <strain evidence="12">ZSDE26</strain>
    </source>
</reference>
<comment type="similarity">
    <text evidence="2 7">Belongs to the MscS (TC 1.A.23) family.</text>
</comment>
<protein>
    <recommendedName>
        <fullName evidence="7">Small-conductance mechanosensitive channel</fullName>
    </recommendedName>
</protein>
<dbReference type="Proteomes" id="UP001139559">
    <property type="component" value="Unassembled WGS sequence"/>
</dbReference>
<evidence type="ECO:0000259" key="10">
    <source>
        <dbReference type="Pfam" id="PF21082"/>
    </source>
</evidence>
<evidence type="ECO:0000256" key="7">
    <source>
        <dbReference type="RuleBase" id="RU369025"/>
    </source>
</evidence>
<dbReference type="Gene3D" id="3.30.70.100">
    <property type="match status" value="1"/>
</dbReference>
<feature type="domain" description="Mechanosensitive ion channel transmembrane helices 2/3" evidence="11">
    <location>
        <begin position="326"/>
        <end position="361"/>
    </location>
</feature>
<keyword evidence="3" id="KW-1003">Cell membrane</keyword>
<dbReference type="Gene3D" id="1.10.287.1260">
    <property type="match status" value="1"/>
</dbReference>
<gene>
    <name evidence="12" type="ORF">KP803_08925</name>
</gene>
<keyword evidence="5 7" id="KW-1133">Transmembrane helix</keyword>
<dbReference type="SUPFAM" id="SSF82861">
    <property type="entry name" value="Mechanosensitive channel protein MscS (YggB), transmembrane region"/>
    <property type="match status" value="1"/>
</dbReference>
<dbReference type="Gene3D" id="2.30.30.60">
    <property type="match status" value="1"/>
</dbReference>
<dbReference type="InterPro" id="IPR049142">
    <property type="entry name" value="MS_channel_1st"/>
</dbReference>
<evidence type="ECO:0000259" key="11">
    <source>
        <dbReference type="Pfam" id="PF21088"/>
    </source>
</evidence>
<evidence type="ECO:0000313" key="13">
    <source>
        <dbReference type="Proteomes" id="UP001139559"/>
    </source>
</evidence>
<keyword evidence="7" id="KW-0406">Ion transport</keyword>
<dbReference type="Pfam" id="PF21082">
    <property type="entry name" value="MS_channel_3rd"/>
    <property type="match status" value="1"/>
</dbReference>
<dbReference type="SUPFAM" id="SSF50182">
    <property type="entry name" value="Sm-like ribonucleoproteins"/>
    <property type="match status" value="1"/>
</dbReference>
<comment type="function">
    <text evidence="7">Mechanosensitive channel that participates in the regulation of osmotic pressure changes within the cell, opening in response to stretch forces in the membrane lipid bilayer, without the need for other proteins. Contributes to normal resistance to hypoosmotic shock. Forms an ion channel of 1.0 nanosiemens conductance with a slight preference for anions.</text>
</comment>
<dbReference type="InterPro" id="IPR011014">
    <property type="entry name" value="MscS_channel_TM-2"/>
</dbReference>
<evidence type="ECO:0000256" key="1">
    <source>
        <dbReference type="ARBA" id="ARBA00004651"/>
    </source>
</evidence>
<dbReference type="InterPro" id="IPR045275">
    <property type="entry name" value="MscS_archaea/bacteria_type"/>
</dbReference>
<evidence type="ECO:0000256" key="2">
    <source>
        <dbReference type="ARBA" id="ARBA00008017"/>
    </source>
</evidence>
<sequence>MRVIFSCFLLLLIPLSAHATIDKLVSNQERLNSDLVTLTQAHESEQSFLEDVLRRKNEALRAQLSREVSLNTEDKRIDQVVLAQIILIESLIDLSNGKVETMVKQARSSKGDEKIKFELEVQKRIGIMDTYYEQLSASFQLANARGLDAGKSADNLKHALVARSEFLSNAILYVDSNKKEIERRISYVSEAEKETLNQEIIRFNERIAMMVISLQTSVAIMASMGVETTDYKQLLLATTGDINADVLDMDVALGLFEEWLVSFKAWAFENTPSMFLKLCLFLAILYATKALAKIVSKGVKKSVKHSKMDFSVLMQEFFVSVASKAVIFIGLLVALSQIGIELAPLLTGFGVAGVIIGFALQDTLSNFASGLMILIYRPYDVGDMVKVAGIQGTVKNMSLVSTTVQTIDNQRLVIPNNKIWGDVINNITAERVRRVDMVFGIGYADDIDKAKAVLSDILTSDERVLKEPEQMVKLHTLNESSVDFVVRPWVKTDDYWDVYWDVTEKVKKRFDEENITIPFPQRDVHIYQHQEKQAAE</sequence>
<proteinExistence type="inferred from homology"/>
<keyword evidence="4 7" id="KW-0812">Transmembrane</keyword>
<keyword evidence="6 7" id="KW-0472">Membrane</keyword>
<accession>A0A9X1XJR9</accession>
<dbReference type="Pfam" id="PF00924">
    <property type="entry name" value="MS_channel_2nd"/>
    <property type="match status" value="1"/>
</dbReference>
<dbReference type="InterPro" id="IPR010920">
    <property type="entry name" value="LSM_dom_sf"/>
</dbReference>
<dbReference type="GO" id="GO:0005886">
    <property type="term" value="C:plasma membrane"/>
    <property type="evidence" value="ECO:0007669"/>
    <property type="project" value="UniProtKB-SubCell"/>
</dbReference>
<dbReference type="InterPro" id="IPR006685">
    <property type="entry name" value="MscS_channel_2nd"/>
</dbReference>
<feature type="domain" description="Mechanosensitive ion channel MscS C-terminal" evidence="10">
    <location>
        <begin position="435"/>
        <end position="517"/>
    </location>
</feature>
<evidence type="ECO:0000256" key="4">
    <source>
        <dbReference type="ARBA" id="ARBA00022692"/>
    </source>
</evidence>
<keyword evidence="8" id="KW-0732">Signal</keyword>
<keyword evidence="7" id="KW-0813">Transport</keyword>
<dbReference type="RefSeq" id="WP_248008750.1">
    <property type="nucleotide sequence ID" value="NZ_JAJHVV010000005.1"/>
</dbReference>
<evidence type="ECO:0000313" key="12">
    <source>
        <dbReference type="EMBL" id="MCK6263400.1"/>
    </source>
</evidence>
<evidence type="ECO:0000256" key="8">
    <source>
        <dbReference type="SAM" id="SignalP"/>
    </source>
</evidence>
<dbReference type="InterPro" id="IPR023408">
    <property type="entry name" value="MscS_beta-dom_sf"/>
</dbReference>
<keyword evidence="7" id="KW-0407">Ion channel</keyword>
<dbReference type="PANTHER" id="PTHR30221">
    <property type="entry name" value="SMALL-CONDUCTANCE MECHANOSENSITIVE CHANNEL"/>
    <property type="match status" value="1"/>
</dbReference>
<feature type="signal peptide" evidence="8">
    <location>
        <begin position="1"/>
        <end position="19"/>
    </location>
</feature>
<keyword evidence="13" id="KW-1185">Reference proteome</keyword>
<comment type="caution">
    <text evidence="12">The sequence shown here is derived from an EMBL/GenBank/DDBJ whole genome shotgun (WGS) entry which is preliminary data.</text>
</comment>
<evidence type="ECO:0000259" key="9">
    <source>
        <dbReference type="Pfam" id="PF00924"/>
    </source>
</evidence>
<dbReference type="InterPro" id="IPR049278">
    <property type="entry name" value="MS_channel_C"/>
</dbReference>
<dbReference type="PANTHER" id="PTHR30221:SF1">
    <property type="entry name" value="SMALL-CONDUCTANCE MECHANOSENSITIVE CHANNEL"/>
    <property type="match status" value="1"/>
</dbReference>
<feature type="transmembrane region" description="Helical" evidence="7">
    <location>
        <begin position="274"/>
        <end position="296"/>
    </location>
</feature>
<comment type="subcellular location">
    <subcellularLocation>
        <location evidence="7">Cell inner membrane</location>
        <topology evidence="7">Multi-pass membrane protein</topology>
    </subcellularLocation>
    <subcellularLocation>
        <location evidence="1">Cell membrane</location>
        <topology evidence="1">Multi-pass membrane protein</topology>
    </subcellularLocation>
</comment>
<dbReference type="Pfam" id="PF21088">
    <property type="entry name" value="MS_channel_1st"/>
    <property type="match status" value="1"/>
</dbReference>
<evidence type="ECO:0000256" key="5">
    <source>
        <dbReference type="ARBA" id="ARBA00022989"/>
    </source>
</evidence>
<evidence type="ECO:0000256" key="3">
    <source>
        <dbReference type="ARBA" id="ARBA00022475"/>
    </source>
</evidence>
<dbReference type="EMBL" id="JAJHVV010000005">
    <property type="protein sequence ID" value="MCK6263400.1"/>
    <property type="molecule type" value="Genomic_DNA"/>
</dbReference>
<comment type="subunit">
    <text evidence="7">Homoheptamer.</text>
</comment>
<dbReference type="AlphaFoldDB" id="A0A9X1XJR9"/>
<dbReference type="GO" id="GO:0008381">
    <property type="term" value="F:mechanosensitive monoatomic ion channel activity"/>
    <property type="evidence" value="ECO:0007669"/>
    <property type="project" value="InterPro"/>
</dbReference>
<feature type="domain" description="Mechanosensitive ion channel MscS" evidence="9">
    <location>
        <begin position="362"/>
        <end position="428"/>
    </location>
</feature>
<name>A0A9X1XJR9_9VIBR</name>
<organism evidence="12 13">
    <name type="scientific">Vibrio amylolyticus</name>
    <dbReference type="NCBI Taxonomy" id="2847292"/>
    <lineage>
        <taxon>Bacteria</taxon>
        <taxon>Pseudomonadati</taxon>
        <taxon>Pseudomonadota</taxon>
        <taxon>Gammaproteobacteria</taxon>
        <taxon>Vibrionales</taxon>
        <taxon>Vibrionaceae</taxon>
        <taxon>Vibrio</taxon>
    </lineage>
</organism>
<feature type="chain" id="PRO_5040785748" description="Small-conductance mechanosensitive channel" evidence="8">
    <location>
        <begin position="20"/>
        <end position="536"/>
    </location>
</feature>
<dbReference type="InterPro" id="IPR011066">
    <property type="entry name" value="MscS_channel_C_sf"/>
</dbReference>
<keyword evidence="7" id="KW-0997">Cell inner membrane</keyword>
<comment type="caution">
    <text evidence="7">Lacks conserved residue(s) required for the propagation of feature annotation.</text>
</comment>
<feature type="transmembrane region" description="Helical" evidence="7">
    <location>
        <begin position="317"/>
        <end position="336"/>
    </location>
</feature>
<dbReference type="SUPFAM" id="SSF82689">
    <property type="entry name" value="Mechanosensitive channel protein MscS (YggB), C-terminal domain"/>
    <property type="match status" value="1"/>
</dbReference>